<dbReference type="EMBL" id="RDBE01000006">
    <property type="protein sequence ID" value="RLV49846.1"/>
    <property type="molecule type" value="Genomic_DNA"/>
</dbReference>
<evidence type="ECO:0008006" key="4">
    <source>
        <dbReference type="Google" id="ProtNLM"/>
    </source>
</evidence>
<dbReference type="RefSeq" id="WP_121805611.1">
    <property type="nucleotide sequence ID" value="NZ_RDBE01000006.1"/>
</dbReference>
<gene>
    <name evidence="2" type="ORF">D9V37_08135</name>
</gene>
<dbReference type="AlphaFoldDB" id="A0A3L8P345"/>
<name>A0A3L8P345_9ACTN</name>
<keyword evidence="1" id="KW-1133">Transmembrane helix</keyword>
<feature type="transmembrane region" description="Helical" evidence="1">
    <location>
        <begin position="12"/>
        <end position="33"/>
    </location>
</feature>
<evidence type="ECO:0000313" key="3">
    <source>
        <dbReference type="Proteomes" id="UP000281708"/>
    </source>
</evidence>
<evidence type="ECO:0000256" key="1">
    <source>
        <dbReference type="SAM" id="Phobius"/>
    </source>
</evidence>
<keyword evidence="3" id="KW-1185">Reference proteome</keyword>
<dbReference type="OrthoDB" id="3746929at2"/>
<dbReference type="Proteomes" id="UP000281708">
    <property type="component" value="Unassembled WGS sequence"/>
</dbReference>
<reference evidence="2 3" key="1">
    <citation type="submission" date="2018-10" db="EMBL/GenBank/DDBJ databases">
        <title>Marmoricola sp. 4Q3S-7 whole genome shotgun sequence.</title>
        <authorList>
            <person name="Li F."/>
        </authorList>
    </citation>
    <scope>NUCLEOTIDE SEQUENCE [LARGE SCALE GENOMIC DNA]</scope>
    <source>
        <strain evidence="2 3">4Q3S-7</strain>
    </source>
</reference>
<keyword evidence="1" id="KW-0472">Membrane</keyword>
<keyword evidence="1" id="KW-0812">Transmembrane</keyword>
<accession>A0A3L8P345</accession>
<protein>
    <recommendedName>
        <fullName evidence="4">Pilus assembly protein</fullName>
    </recommendedName>
</protein>
<sequence>MRRRTEQGTAIVEFSWLAILLLVPLVYIVLGVLDTQRTAFAATTAARSATRAFVTSPDEASAPARARAAARLAFADQGLDQAPLDLRLHCTPQPSNCLSPGSVVFAEVRSSVRLPLFPAALGHQAPAVAVDASHQSPYGTFREDRP</sequence>
<proteinExistence type="predicted"/>
<evidence type="ECO:0000313" key="2">
    <source>
        <dbReference type="EMBL" id="RLV49846.1"/>
    </source>
</evidence>
<organism evidence="2 3">
    <name type="scientific">Nocardioides mangrovicus</name>
    <dbReference type="NCBI Taxonomy" id="2478913"/>
    <lineage>
        <taxon>Bacteria</taxon>
        <taxon>Bacillati</taxon>
        <taxon>Actinomycetota</taxon>
        <taxon>Actinomycetes</taxon>
        <taxon>Propionibacteriales</taxon>
        <taxon>Nocardioidaceae</taxon>
        <taxon>Nocardioides</taxon>
    </lineage>
</organism>
<comment type="caution">
    <text evidence="2">The sequence shown here is derived from an EMBL/GenBank/DDBJ whole genome shotgun (WGS) entry which is preliminary data.</text>
</comment>